<dbReference type="GO" id="GO:0022900">
    <property type="term" value="P:electron transport chain"/>
    <property type="evidence" value="ECO:0007669"/>
    <property type="project" value="InterPro"/>
</dbReference>
<keyword evidence="6 13" id="KW-0812">Transmembrane</keyword>
<keyword evidence="7" id="KW-0479">Metal-binding</keyword>
<dbReference type="GO" id="GO:0005886">
    <property type="term" value="C:plasma membrane"/>
    <property type="evidence" value="ECO:0007669"/>
    <property type="project" value="UniProtKB-SubCell"/>
</dbReference>
<protein>
    <submittedName>
        <fullName evidence="15">Cytochrome c nitrite reductase small subunit</fullName>
    </submittedName>
</protein>
<evidence type="ECO:0000259" key="14">
    <source>
        <dbReference type="Pfam" id="PF03264"/>
    </source>
</evidence>
<feature type="transmembrane region" description="Helical" evidence="13">
    <location>
        <begin position="14"/>
        <end position="34"/>
    </location>
</feature>
<keyword evidence="5" id="KW-0349">Heme</keyword>
<evidence type="ECO:0000256" key="5">
    <source>
        <dbReference type="ARBA" id="ARBA00022617"/>
    </source>
</evidence>
<feature type="region of interest" description="Disordered" evidence="12">
    <location>
        <begin position="164"/>
        <end position="199"/>
    </location>
</feature>
<sequence>MSRIILFFIPPPRWRLPVILALGCIAGLGGYTFYISRAWSYISDDPKACINCHLMAPEYATWQHSSHKNAATCNDCHVPQDNVFSKYFFKAKDGLYHSSMFTLGLEPQVIRMHEAGQDVVQANCQRCHTHQNEAVSTMGVDVAKRAHGEGKLCWECHREVPHGRVKSKSSTPAGVSAPLLDSPTPKWLKAAMKPSTSNE</sequence>
<evidence type="ECO:0000256" key="4">
    <source>
        <dbReference type="ARBA" id="ARBA00022475"/>
    </source>
</evidence>
<dbReference type="OrthoDB" id="9782159at2"/>
<comment type="similarity">
    <text evidence="2">Belongs to the NapC/NirT/NrfH family.</text>
</comment>
<evidence type="ECO:0000313" key="16">
    <source>
        <dbReference type="Proteomes" id="UP000245535"/>
    </source>
</evidence>
<keyword evidence="4" id="KW-1003">Cell membrane</keyword>
<evidence type="ECO:0000256" key="10">
    <source>
        <dbReference type="ARBA" id="ARBA00023004"/>
    </source>
</evidence>
<name>A0A316A085_SEDFL</name>
<evidence type="ECO:0000256" key="1">
    <source>
        <dbReference type="ARBA" id="ARBA00004236"/>
    </source>
</evidence>
<evidence type="ECO:0000313" key="15">
    <source>
        <dbReference type="EMBL" id="PWJ43057.1"/>
    </source>
</evidence>
<evidence type="ECO:0000256" key="13">
    <source>
        <dbReference type="SAM" id="Phobius"/>
    </source>
</evidence>
<dbReference type="NCBIfam" id="TIGR03153">
    <property type="entry name" value="cytochr_NrfH"/>
    <property type="match status" value="1"/>
</dbReference>
<evidence type="ECO:0000256" key="8">
    <source>
        <dbReference type="ARBA" id="ARBA00022982"/>
    </source>
</evidence>
<organism evidence="15 16">
    <name type="scientific">Sediminitomix flava</name>
    <dbReference type="NCBI Taxonomy" id="379075"/>
    <lineage>
        <taxon>Bacteria</taxon>
        <taxon>Pseudomonadati</taxon>
        <taxon>Bacteroidota</taxon>
        <taxon>Cytophagia</taxon>
        <taxon>Cytophagales</taxon>
        <taxon>Flammeovirgaceae</taxon>
        <taxon>Sediminitomix</taxon>
    </lineage>
</organism>
<evidence type="ECO:0000256" key="7">
    <source>
        <dbReference type="ARBA" id="ARBA00022723"/>
    </source>
</evidence>
<dbReference type="InterPro" id="IPR038266">
    <property type="entry name" value="NapC/NirT_cytc_sf"/>
</dbReference>
<dbReference type="GO" id="GO:0009061">
    <property type="term" value="P:anaerobic respiration"/>
    <property type="evidence" value="ECO:0007669"/>
    <property type="project" value="TreeGrafter"/>
</dbReference>
<keyword evidence="8" id="KW-0249">Electron transport</keyword>
<dbReference type="GO" id="GO:0009055">
    <property type="term" value="F:electron transfer activity"/>
    <property type="evidence" value="ECO:0007669"/>
    <property type="project" value="TreeGrafter"/>
</dbReference>
<keyword evidence="3" id="KW-0813">Transport</keyword>
<evidence type="ECO:0000256" key="12">
    <source>
        <dbReference type="SAM" id="MobiDB-lite"/>
    </source>
</evidence>
<keyword evidence="9 13" id="KW-1133">Transmembrane helix</keyword>
<dbReference type="Pfam" id="PF03264">
    <property type="entry name" value="Cytochrom_NNT"/>
    <property type="match status" value="1"/>
</dbReference>
<feature type="domain" description="NapC/NirT cytochrome c N-terminal" evidence="14">
    <location>
        <begin position="18"/>
        <end position="164"/>
    </location>
</feature>
<keyword evidence="16" id="KW-1185">Reference proteome</keyword>
<proteinExistence type="inferred from homology"/>
<reference evidence="15 16" key="1">
    <citation type="submission" date="2018-03" db="EMBL/GenBank/DDBJ databases">
        <title>Genomic Encyclopedia of Archaeal and Bacterial Type Strains, Phase II (KMG-II): from individual species to whole genera.</title>
        <authorList>
            <person name="Goeker M."/>
        </authorList>
    </citation>
    <scope>NUCLEOTIDE SEQUENCE [LARGE SCALE GENOMIC DNA]</scope>
    <source>
        <strain evidence="15 16">DSM 28229</strain>
    </source>
</reference>
<dbReference type="InterPro" id="IPR036280">
    <property type="entry name" value="Multihaem_cyt_sf"/>
</dbReference>
<dbReference type="PANTHER" id="PTHR30333">
    <property type="entry name" value="CYTOCHROME C-TYPE PROTEIN"/>
    <property type="match status" value="1"/>
</dbReference>
<dbReference type="InterPro" id="IPR051174">
    <property type="entry name" value="Cytochrome_c-type_ET"/>
</dbReference>
<evidence type="ECO:0000256" key="6">
    <source>
        <dbReference type="ARBA" id="ARBA00022692"/>
    </source>
</evidence>
<dbReference type="PANTHER" id="PTHR30333:SF1">
    <property type="entry name" value="CYTOCHROME C-TYPE PROTEIN NAPC"/>
    <property type="match status" value="1"/>
</dbReference>
<dbReference type="AlphaFoldDB" id="A0A316A085"/>
<accession>A0A316A085</accession>
<dbReference type="GO" id="GO:0046872">
    <property type="term" value="F:metal ion binding"/>
    <property type="evidence" value="ECO:0007669"/>
    <property type="project" value="UniProtKB-KW"/>
</dbReference>
<evidence type="ECO:0000256" key="2">
    <source>
        <dbReference type="ARBA" id="ARBA00007395"/>
    </source>
</evidence>
<dbReference type="InterPro" id="IPR017571">
    <property type="entry name" value="NrfH"/>
</dbReference>
<dbReference type="SUPFAM" id="SSF48695">
    <property type="entry name" value="Multiheme cytochromes"/>
    <property type="match status" value="1"/>
</dbReference>
<dbReference type="Proteomes" id="UP000245535">
    <property type="component" value="Unassembled WGS sequence"/>
</dbReference>
<keyword evidence="10" id="KW-0408">Iron</keyword>
<dbReference type="RefSeq" id="WP_109617276.1">
    <property type="nucleotide sequence ID" value="NZ_QGDO01000002.1"/>
</dbReference>
<dbReference type="InterPro" id="IPR005126">
    <property type="entry name" value="NapC/NirT_cyt_c_N"/>
</dbReference>
<comment type="caution">
    <text evidence="15">The sequence shown here is derived from an EMBL/GenBank/DDBJ whole genome shotgun (WGS) entry which is preliminary data.</text>
</comment>
<evidence type="ECO:0000256" key="9">
    <source>
        <dbReference type="ARBA" id="ARBA00022989"/>
    </source>
</evidence>
<dbReference type="EMBL" id="QGDO01000002">
    <property type="protein sequence ID" value="PWJ43057.1"/>
    <property type="molecule type" value="Genomic_DNA"/>
</dbReference>
<evidence type="ECO:0000256" key="11">
    <source>
        <dbReference type="ARBA" id="ARBA00023136"/>
    </source>
</evidence>
<dbReference type="Gene3D" id="1.10.3820.10">
    <property type="entry name" value="Di-heme elbow motif domain"/>
    <property type="match status" value="1"/>
</dbReference>
<keyword evidence="11 13" id="KW-0472">Membrane</keyword>
<evidence type="ECO:0000256" key="3">
    <source>
        <dbReference type="ARBA" id="ARBA00022448"/>
    </source>
</evidence>
<comment type="subcellular location">
    <subcellularLocation>
        <location evidence="1">Cell membrane</location>
    </subcellularLocation>
</comment>
<gene>
    <name evidence="15" type="ORF">BC781_102605</name>
</gene>